<keyword evidence="8 12" id="KW-0496">Mitochondrion</keyword>
<evidence type="ECO:0000313" key="13">
    <source>
        <dbReference type="EMBL" id="GBF94482.1"/>
    </source>
</evidence>
<reference evidence="13 14" key="1">
    <citation type="journal article" date="2018" name="Sci. Rep.">
        <title>Raphidocelis subcapitata (=Pseudokirchneriella subcapitata) provides an insight into genome evolution and environmental adaptations in the Sphaeropleales.</title>
        <authorList>
            <person name="Suzuki S."/>
            <person name="Yamaguchi H."/>
            <person name="Nakajima N."/>
            <person name="Kawachi M."/>
        </authorList>
    </citation>
    <scope>NUCLEOTIDE SEQUENCE [LARGE SCALE GENOMIC DNA]</scope>
    <source>
        <strain evidence="13 14">NIES-35</strain>
    </source>
</reference>
<accession>A0A2V0P6D4</accession>
<evidence type="ECO:0000256" key="4">
    <source>
        <dbReference type="ARBA" id="ARBA00022692"/>
    </source>
</evidence>
<keyword evidence="6 12" id="KW-0809">Transit peptide</keyword>
<evidence type="ECO:0000256" key="3">
    <source>
        <dbReference type="ARBA" id="ARBA00022448"/>
    </source>
</evidence>
<dbReference type="InterPro" id="IPR007992">
    <property type="entry name" value="CybS"/>
</dbReference>
<keyword evidence="5 12" id="KW-0999">Mitochondrion inner membrane</keyword>
<dbReference type="GO" id="GO:0048039">
    <property type="term" value="F:ubiquinone binding"/>
    <property type="evidence" value="ECO:0007669"/>
    <property type="project" value="TreeGrafter"/>
</dbReference>
<name>A0A2V0P6D4_9CHLO</name>
<feature type="binding site" description="axial binding residue" evidence="11">
    <location>
        <position position="54"/>
    </location>
    <ligand>
        <name>heme b</name>
        <dbReference type="ChEBI" id="CHEBI:60344"/>
        <note>ligand shared with SDHC</note>
    </ligand>
    <ligandPart>
        <name>Fe</name>
        <dbReference type="ChEBI" id="CHEBI:18248"/>
    </ligandPart>
</feature>
<evidence type="ECO:0000256" key="2">
    <source>
        <dbReference type="ARBA" id="ARBA00007294"/>
    </source>
</evidence>
<dbReference type="Proteomes" id="UP000247498">
    <property type="component" value="Unassembled WGS sequence"/>
</dbReference>
<evidence type="ECO:0000256" key="9">
    <source>
        <dbReference type="ARBA" id="ARBA00023136"/>
    </source>
</evidence>
<keyword evidence="11" id="KW-0408">Iron</keyword>
<keyword evidence="11" id="KW-0479">Metal-binding</keyword>
<dbReference type="Pfam" id="PF05328">
    <property type="entry name" value="CybS"/>
    <property type="match status" value="1"/>
</dbReference>
<dbReference type="Gene3D" id="1.20.1300.10">
    <property type="entry name" value="Fumarate reductase/succinate dehydrogenase, transmembrane subunit"/>
    <property type="match status" value="1"/>
</dbReference>
<dbReference type="OrthoDB" id="18577at2759"/>
<comment type="similarity">
    <text evidence="2 12">Belongs to the CybS family.</text>
</comment>
<protein>
    <recommendedName>
        <fullName evidence="12">Succinate dehydrogenase [ubiquinone] cytochrome b small subunit</fullName>
    </recommendedName>
</protein>
<dbReference type="AlphaFoldDB" id="A0A2V0P6D4"/>
<dbReference type="InterPro" id="IPR034804">
    <property type="entry name" value="SQR/QFR_C/D"/>
</dbReference>
<dbReference type="GO" id="GO:0006121">
    <property type="term" value="P:mitochondrial electron transport, succinate to ubiquinone"/>
    <property type="evidence" value="ECO:0007669"/>
    <property type="project" value="TreeGrafter"/>
</dbReference>
<feature type="binding site" evidence="10">
    <location>
        <position position="66"/>
    </location>
    <ligand>
        <name>a ubiquinone</name>
        <dbReference type="ChEBI" id="CHEBI:16389"/>
        <note>ligand shared with IP/SDHB</note>
    </ligand>
</feature>
<gene>
    <name evidence="13" type="ORF">Rsub_07016</name>
</gene>
<organism evidence="13 14">
    <name type="scientific">Raphidocelis subcapitata</name>
    <dbReference type="NCBI Taxonomy" id="307507"/>
    <lineage>
        <taxon>Eukaryota</taxon>
        <taxon>Viridiplantae</taxon>
        <taxon>Chlorophyta</taxon>
        <taxon>core chlorophytes</taxon>
        <taxon>Chlorophyceae</taxon>
        <taxon>CS clade</taxon>
        <taxon>Sphaeropleales</taxon>
        <taxon>Selenastraceae</taxon>
        <taxon>Raphidocelis</taxon>
    </lineage>
</organism>
<dbReference type="GO" id="GO:0020037">
    <property type="term" value="F:heme binding"/>
    <property type="evidence" value="ECO:0007669"/>
    <property type="project" value="TreeGrafter"/>
</dbReference>
<sequence>MQRVLAADISGFHKAHELSAYALGVFTPLAALSGKGSGTQKLSDWALALAVPVHMHISTNACVTDYVPTRYRGPVRAAVLGASVVAYMGIMKVNLTGPGLTETVKALWRKPQPAEPAAAAAAAQ</sequence>
<evidence type="ECO:0000256" key="1">
    <source>
        <dbReference type="ARBA" id="ARBA00004448"/>
    </source>
</evidence>
<comment type="subcellular location">
    <subcellularLocation>
        <location evidence="1 12">Mitochondrion inner membrane</location>
        <topology evidence="1 12">Multi-pass membrane protein</topology>
    </subcellularLocation>
</comment>
<evidence type="ECO:0000256" key="11">
    <source>
        <dbReference type="PIRSR" id="PIRSR607992-2"/>
    </source>
</evidence>
<evidence type="ECO:0000256" key="12">
    <source>
        <dbReference type="RuleBase" id="RU364031"/>
    </source>
</evidence>
<evidence type="ECO:0000256" key="6">
    <source>
        <dbReference type="ARBA" id="ARBA00022946"/>
    </source>
</evidence>
<keyword evidence="9 12" id="KW-0472">Membrane</keyword>
<keyword evidence="7" id="KW-1133">Transmembrane helix</keyword>
<keyword evidence="14" id="KW-1185">Reference proteome</keyword>
<evidence type="ECO:0000256" key="8">
    <source>
        <dbReference type="ARBA" id="ARBA00023128"/>
    </source>
</evidence>
<keyword evidence="4" id="KW-0812">Transmembrane</keyword>
<keyword evidence="3" id="KW-0813">Transport</keyword>
<dbReference type="STRING" id="307507.A0A2V0P6D4"/>
<dbReference type="EMBL" id="BDRX01000052">
    <property type="protein sequence ID" value="GBF94482.1"/>
    <property type="molecule type" value="Genomic_DNA"/>
</dbReference>
<evidence type="ECO:0000256" key="7">
    <source>
        <dbReference type="ARBA" id="ARBA00022989"/>
    </source>
</evidence>
<dbReference type="GO" id="GO:0046872">
    <property type="term" value="F:metal ion binding"/>
    <property type="evidence" value="ECO:0007669"/>
    <property type="project" value="UniProtKB-KW"/>
</dbReference>
<evidence type="ECO:0000256" key="5">
    <source>
        <dbReference type="ARBA" id="ARBA00022792"/>
    </source>
</evidence>
<dbReference type="GO" id="GO:0006099">
    <property type="term" value="P:tricarboxylic acid cycle"/>
    <property type="evidence" value="ECO:0007669"/>
    <property type="project" value="TreeGrafter"/>
</dbReference>
<dbReference type="InParanoid" id="A0A2V0P6D4"/>
<evidence type="ECO:0000313" key="14">
    <source>
        <dbReference type="Proteomes" id="UP000247498"/>
    </source>
</evidence>
<dbReference type="PANTHER" id="PTHR13337:SF2">
    <property type="entry name" value="SUCCINATE DEHYDROGENASE [UBIQUINONE] CYTOCHROME B SMALL SUBUNIT, MITOCHONDRIAL"/>
    <property type="match status" value="1"/>
</dbReference>
<dbReference type="PANTHER" id="PTHR13337">
    <property type="entry name" value="SUCCINATE DEHYDROGENASE"/>
    <property type="match status" value="1"/>
</dbReference>
<dbReference type="GO" id="GO:0005743">
    <property type="term" value="C:mitochondrial inner membrane"/>
    <property type="evidence" value="ECO:0007669"/>
    <property type="project" value="UniProtKB-SubCell"/>
</dbReference>
<comment type="caution">
    <text evidence="13">The sequence shown here is derived from an EMBL/GenBank/DDBJ whole genome shotgun (WGS) entry which is preliminary data.</text>
</comment>
<proteinExistence type="inferred from homology"/>
<evidence type="ECO:0000256" key="10">
    <source>
        <dbReference type="PIRSR" id="PIRSR607992-1"/>
    </source>
</evidence>